<evidence type="ECO:0000313" key="12">
    <source>
        <dbReference type="EMBL" id="KNC51011.1"/>
    </source>
</evidence>
<evidence type="ECO:0000256" key="7">
    <source>
        <dbReference type="ARBA" id="ARBA00023136"/>
    </source>
</evidence>
<dbReference type="RefSeq" id="XP_013756479.1">
    <property type="nucleotide sequence ID" value="XM_013901025.1"/>
</dbReference>
<dbReference type="PANTHER" id="PTHR21506:SF0">
    <property type="entry name" value="CONSERVED OLIGOMERIC GOLGI COMPLEX SUBUNIT 6"/>
    <property type="match status" value="1"/>
</dbReference>
<dbReference type="InterPro" id="IPR010490">
    <property type="entry name" value="COG6"/>
</dbReference>
<feature type="domain" description="Conserved Oligomeric Golgi complex subunit 6 C-terminal" evidence="11">
    <location>
        <begin position="391"/>
        <end position="681"/>
    </location>
</feature>
<evidence type="ECO:0000256" key="6">
    <source>
        <dbReference type="ARBA" id="ARBA00023034"/>
    </source>
</evidence>
<comment type="subcellular location">
    <subcellularLocation>
        <location evidence="1 9">Golgi apparatus membrane</location>
        <topology evidence="1 9">Peripheral membrane protein</topology>
    </subcellularLocation>
</comment>
<dbReference type="OrthoDB" id="272987at2759"/>
<comment type="subunit">
    <text evidence="9">Component of the conserved oligomeric Golgi complex.</text>
</comment>
<sequence>MSDTSALSSRLAGVLALDLDAPALAATLTAYTPTSPTTTTATPATTTTTGLPLAEALRSQLESAGLDSLRSFLAAHAPLEEELDGLDAAIRALHARTAATQARYQAAVGETSGLVARAGSLQAQAAIEADKATIVLAFLAAYQLTPDEEAALKAPALSEAFFAALDRVRAIKAACHDELRPAPSQLAGLEIMDQMAVLENEAYERLYRWVQSEGRSLDKDVAEIPDLLRKAVVALKLRPELFQCCLQEVASARHTAVVRGFLDAITRGGPSGMPRPIEVHAHDPLRYVGDLLAWLHQAVAWEKELVSVLFAGAPAPAPAPASATGSPPRAAPDADFLESPQALLAHIFQGVCRTFQVRFEQSLAQLGAGSAAPGSAAAGSTAAARAAARSSPKSLSTLFSLSNLLQFYTVTLGAFLGEFAPLVECIGVCRGRAEALFQQQLKGLADALVHRPPSVPSSLRPPPVLDTTVAQLSEVMLTFSGSLVPEDERESQFAPILDLVLHPLIKASTLSAVALQPADMAVYMLNCLGLMHAALAKYASFTAPALELVTGQMDAHLHTLVEEQAQSILSGCGVLSKLAVAQEHNPTTAGPLSRVDGMARDDMAAVMRAFDALLSATSVLVMPEAERLVDPTARQNVRSQVAEFIADAYARIYDAVCDARNGYGNPASILLHSPDEIKILLR</sequence>
<dbReference type="GO" id="GO:0017119">
    <property type="term" value="C:Golgi transport complex"/>
    <property type="evidence" value="ECO:0007669"/>
    <property type="project" value="UniProtKB-UniRule"/>
</dbReference>
<keyword evidence="7 9" id="KW-0472">Membrane</keyword>
<dbReference type="OMA" id="HSCLDFF"/>
<evidence type="ECO:0000256" key="1">
    <source>
        <dbReference type="ARBA" id="ARBA00004395"/>
    </source>
</evidence>
<feature type="domain" description="Conserved oligomeric complex COG6 N-terminal" evidence="10">
    <location>
        <begin position="57"/>
        <end position="153"/>
    </location>
</feature>
<dbReference type="Pfam" id="PF06419">
    <property type="entry name" value="COG6_N"/>
    <property type="match status" value="1"/>
</dbReference>
<evidence type="ECO:0000256" key="2">
    <source>
        <dbReference type="ARBA" id="ARBA00011023"/>
    </source>
</evidence>
<name>A0A0L0DFR9_THETB</name>
<keyword evidence="4 9" id="KW-0813">Transport</keyword>
<gene>
    <name evidence="12" type="ORF">AMSG_06985</name>
</gene>
<accession>A0A0L0DFR9</accession>
<dbReference type="InterPro" id="IPR048369">
    <property type="entry name" value="COG6_C"/>
</dbReference>
<feature type="domain" description="Conserved Oligomeric Golgi complex subunit 6 C-terminal" evidence="11">
    <location>
        <begin position="185"/>
        <end position="364"/>
    </location>
</feature>
<evidence type="ECO:0000313" key="13">
    <source>
        <dbReference type="Proteomes" id="UP000054408"/>
    </source>
</evidence>
<dbReference type="PANTHER" id="PTHR21506">
    <property type="entry name" value="COMPONENT OF OLIGOMERIC GOLGI COMPLEX 6"/>
    <property type="match status" value="1"/>
</dbReference>
<dbReference type="GO" id="GO:0000139">
    <property type="term" value="C:Golgi membrane"/>
    <property type="evidence" value="ECO:0007669"/>
    <property type="project" value="UniProtKB-SubCell"/>
</dbReference>
<protein>
    <recommendedName>
        <fullName evidence="3 9">Conserved oligomeric Golgi complex subunit 6</fullName>
        <shortName evidence="9">COG complex subunit 6</shortName>
    </recommendedName>
    <alternativeName>
        <fullName evidence="8 9">Component of oligomeric Golgi complex 6</fullName>
    </alternativeName>
</protein>
<keyword evidence="13" id="KW-1185">Reference proteome</keyword>
<evidence type="ECO:0000256" key="5">
    <source>
        <dbReference type="ARBA" id="ARBA00022927"/>
    </source>
</evidence>
<dbReference type="GO" id="GO:0015031">
    <property type="term" value="P:protein transport"/>
    <property type="evidence" value="ECO:0007669"/>
    <property type="project" value="UniProtKB-KW"/>
</dbReference>
<dbReference type="eggNOG" id="KOG3758">
    <property type="taxonomic scope" value="Eukaryota"/>
</dbReference>
<dbReference type="EMBL" id="GL349464">
    <property type="protein sequence ID" value="KNC51011.1"/>
    <property type="molecule type" value="Genomic_DNA"/>
</dbReference>
<dbReference type="InterPro" id="IPR048368">
    <property type="entry name" value="COG6_N"/>
</dbReference>
<comment type="function">
    <text evidence="9">Required for normal Golgi function.</text>
</comment>
<proteinExistence type="inferred from homology"/>
<dbReference type="GO" id="GO:0006891">
    <property type="term" value="P:intra-Golgi vesicle-mediated transport"/>
    <property type="evidence" value="ECO:0007669"/>
    <property type="project" value="UniProtKB-UniRule"/>
</dbReference>
<evidence type="ECO:0000259" key="11">
    <source>
        <dbReference type="Pfam" id="PF20653"/>
    </source>
</evidence>
<evidence type="ECO:0000256" key="3">
    <source>
        <dbReference type="ARBA" id="ARBA00020973"/>
    </source>
</evidence>
<dbReference type="STRING" id="461836.A0A0L0DFR9"/>
<dbReference type="GeneID" id="25566029"/>
<evidence type="ECO:0000256" key="9">
    <source>
        <dbReference type="RuleBase" id="RU365075"/>
    </source>
</evidence>
<evidence type="ECO:0000256" key="8">
    <source>
        <dbReference type="ARBA" id="ARBA00031348"/>
    </source>
</evidence>
<organism evidence="12 13">
    <name type="scientific">Thecamonas trahens ATCC 50062</name>
    <dbReference type="NCBI Taxonomy" id="461836"/>
    <lineage>
        <taxon>Eukaryota</taxon>
        <taxon>Apusozoa</taxon>
        <taxon>Apusomonadida</taxon>
        <taxon>Apusomonadidae</taxon>
        <taxon>Thecamonas</taxon>
    </lineage>
</organism>
<dbReference type="SMART" id="SM01087">
    <property type="entry name" value="COG6"/>
    <property type="match status" value="1"/>
</dbReference>
<dbReference type="AlphaFoldDB" id="A0A0L0DFR9"/>
<evidence type="ECO:0000256" key="4">
    <source>
        <dbReference type="ARBA" id="ARBA00022448"/>
    </source>
</evidence>
<evidence type="ECO:0000259" key="10">
    <source>
        <dbReference type="Pfam" id="PF06419"/>
    </source>
</evidence>
<keyword evidence="6 9" id="KW-0333">Golgi apparatus</keyword>
<dbReference type="Proteomes" id="UP000054408">
    <property type="component" value="Unassembled WGS sequence"/>
</dbReference>
<comment type="similarity">
    <text evidence="2 9">Belongs to the COG6 family.</text>
</comment>
<dbReference type="Pfam" id="PF20653">
    <property type="entry name" value="COG6_C"/>
    <property type="match status" value="2"/>
</dbReference>
<reference evidence="12 13" key="1">
    <citation type="submission" date="2010-05" db="EMBL/GenBank/DDBJ databases">
        <title>The Genome Sequence of Thecamonas trahens ATCC 50062.</title>
        <authorList>
            <consortium name="The Broad Institute Genome Sequencing Platform"/>
            <person name="Russ C."/>
            <person name="Cuomo C."/>
            <person name="Shea T."/>
            <person name="Young S.K."/>
            <person name="Zeng Q."/>
            <person name="Koehrsen M."/>
            <person name="Haas B."/>
            <person name="Borodovsky M."/>
            <person name="Guigo R."/>
            <person name="Alvarado L."/>
            <person name="Berlin A."/>
            <person name="Bochicchio J."/>
            <person name="Borenstein D."/>
            <person name="Chapman S."/>
            <person name="Chen Z."/>
            <person name="Freedman E."/>
            <person name="Gellesch M."/>
            <person name="Goldberg J."/>
            <person name="Griggs A."/>
            <person name="Gujja S."/>
            <person name="Heilman E."/>
            <person name="Heiman D."/>
            <person name="Hepburn T."/>
            <person name="Howarth C."/>
            <person name="Jen D."/>
            <person name="Larson L."/>
            <person name="Mehta T."/>
            <person name="Park D."/>
            <person name="Pearson M."/>
            <person name="Roberts A."/>
            <person name="Saif S."/>
            <person name="Shenoy N."/>
            <person name="Sisk P."/>
            <person name="Stolte C."/>
            <person name="Sykes S."/>
            <person name="Thomson T."/>
            <person name="Walk T."/>
            <person name="White J."/>
            <person name="Yandava C."/>
            <person name="Burger G."/>
            <person name="Gray M.W."/>
            <person name="Holland P.W.H."/>
            <person name="King N."/>
            <person name="Lang F.B.F."/>
            <person name="Roger A.J."/>
            <person name="Ruiz-Trillo I."/>
            <person name="Lander E."/>
            <person name="Nusbaum C."/>
        </authorList>
    </citation>
    <scope>NUCLEOTIDE SEQUENCE [LARGE SCALE GENOMIC DNA]</scope>
    <source>
        <strain evidence="12 13">ATCC 50062</strain>
    </source>
</reference>
<keyword evidence="5 9" id="KW-0653">Protein transport</keyword>